<evidence type="ECO:0000256" key="4">
    <source>
        <dbReference type="ARBA" id="ARBA00023242"/>
    </source>
</evidence>
<dbReference type="SMART" id="SM00352">
    <property type="entry name" value="POU"/>
    <property type="match status" value="1"/>
</dbReference>
<evidence type="ECO:0000313" key="8">
    <source>
        <dbReference type="EMBL" id="KRZ43012.1"/>
    </source>
</evidence>
<comment type="subcellular location">
    <subcellularLocation>
        <location evidence="1">Nucleus</location>
    </subcellularLocation>
</comment>
<evidence type="ECO:0000313" key="7">
    <source>
        <dbReference type="EMBL" id="KRZ27875.1"/>
    </source>
</evidence>
<feature type="compositionally biased region" description="Low complexity" evidence="5">
    <location>
        <begin position="315"/>
        <end position="341"/>
    </location>
</feature>
<comment type="caution">
    <text evidence="8">The sequence shown here is derived from an EMBL/GenBank/DDBJ whole genome shotgun (WGS) entry which is preliminary data.</text>
</comment>
<feature type="domain" description="POU-specific" evidence="6">
    <location>
        <begin position="196"/>
        <end position="271"/>
    </location>
</feature>
<evidence type="ECO:0000256" key="1">
    <source>
        <dbReference type="ARBA" id="ARBA00004123"/>
    </source>
</evidence>
<dbReference type="GO" id="GO:0000978">
    <property type="term" value="F:RNA polymerase II cis-regulatory region sequence-specific DNA binding"/>
    <property type="evidence" value="ECO:0007669"/>
    <property type="project" value="TreeGrafter"/>
</dbReference>
<accession>A0A0V1K6Z2</accession>
<proteinExistence type="predicted"/>
<organism evidence="8 10">
    <name type="scientific">Trichinella pseudospiralis</name>
    <name type="common">Parasitic roundworm</name>
    <dbReference type="NCBI Taxonomy" id="6337"/>
    <lineage>
        <taxon>Eukaryota</taxon>
        <taxon>Metazoa</taxon>
        <taxon>Ecdysozoa</taxon>
        <taxon>Nematoda</taxon>
        <taxon>Enoplea</taxon>
        <taxon>Dorylaimia</taxon>
        <taxon>Trichinellida</taxon>
        <taxon>Trichinellidae</taxon>
        <taxon>Trichinella</taxon>
    </lineage>
</organism>
<dbReference type="SUPFAM" id="SSF47413">
    <property type="entry name" value="lambda repressor-like DNA-binding domains"/>
    <property type="match status" value="1"/>
</dbReference>
<evidence type="ECO:0000313" key="10">
    <source>
        <dbReference type="Proteomes" id="UP000054826"/>
    </source>
</evidence>
<keyword evidence="4" id="KW-0539">Nucleus</keyword>
<dbReference type="GO" id="GO:0000981">
    <property type="term" value="F:DNA-binding transcription factor activity, RNA polymerase II-specific"/>
    <property type="evidence" value="ECO:0007669"/>
    <property type="project" value="TreeGrafter"/>
</dbReference>
<evidence type="ECO:0000256" key="3">
    <source>
        <dbReference type="ARBA" id="ARBA00023155"/>
    </source>
</evidence>
<dbReference type="Proteomes" id="UP000054805">
    <property type="component" value="Unassembled WGS sequence"/>
</dbReference>
<evidence type="ECO:0000256" key="2">
    <source>
        <dbReference type="ARBA" id="ARBA00023125"/>
    </source>
</evidence>
<name>A0A0V1K6Z2_TRIPS</name>
<dbReference type="PRINTS" id="PR00028">
    <property type="entry name" value="POUDOMAIN"/>
</dbReference>
<sequence length="359" mass="38951">MMTPGSEENEEPAFGEMHLPSVQKKRARTLDSVISTLTERKSSKHADPGGMALPVFRSDPDGDVLISCVDWNCNCNVALHSRMAFRGQSYRRIGGAGRSAASRLYHQQQLQLQLQQQQHHLQLLQQQQQQHLHHANGGGGGLGSTTAAHSYKCKPRNRHGESGSTPRGSLASKMHHSTNGGGGGGSCGVGFGSDQKAVGAQNDIKEFAEYFKRRRFELGYTQKDVAAALADEYRDIEYTQPSIAKFEHLHFSPNRLTQMRNRLQKWLDEAERIHGAATAAAAAAAAAAAISSGLKSNSDHPVVVVNGHSQAEPLNGYSSLNNNNNNNNSADNNRIIIGNNCNDDDDDDDDDDGDQLNGT</sequence>
<feature type="region of interest" description="Disordered" evidence="5">
    <location>
        <begin position="314"/>
        <end position="359"/>
    </location>
</feature>
<protein>
    <submittedName>
        <fullName evidence="8">POU domain protein CF1A</fullName>
    </submittedName>
</protein>
<feature type="region of interest" description="Disordered" evidence="5">
    <location>
        <begin position="125"/>
        <end position="187"/>
    </location>
</feature>
<evidence type="ECO:0000313" key="9">
    <source>
        <dbReference type="Proteomes" id="UP000054805"/>
    </source>
</evidence>
<dbReference type="PANTHER" id="PTHR11636:SF76">
    <property type="entry name" value="PROTEIN NUBBIN"/>
    <property type="match status" value="1"/>
</dbReference>
<dbReference type="PANTHER" id="PTHR11636">
    <property type="entry name" value="POU DOMAIN"/>
    <property type="match status" value="1"/>
</dbReference>
<evidence type="ECO:0000259" key="6">
    <source>
        <dbReference type="PROSITE" id="PS51179"/>
    </source>
</evidence>
<keyword evidence="2" id="KW-0238">DNA-binding</keyword>
<dbReference type="Gene3D" id="1.10.260.40">
    <property type="entry name" value="lambda repressor-like DNA-binding domains"/>
    <property type="match status" value="1"/>
</dbReference>
<dbReference type="Pfam" id="PF00157">
    <property type="entry name" value="Pou"/>
    <property type="match status" value="1"/>
</dbReference>
<dbReference type="PROSITE" id="PS51179">
    <property type="entry name" value="POU_3"/>
    <property type="match status" value="1"/>
</dbReference>
<keyword evidence="9" id="KW-1185">Reference proteome</keyword>
<evidence type="ECO:0000256" key="5">
    <source>
        <dbReference type="SAM" id="MobiDB-lite"/>
    </source>
</evidence>
<dbReference type="InterPro" id="IPR050255">
    <property type="entry name" value="POU_domain_TF"/>
</dbReference>
<feature type="region of interest" description="Disordered" evidence="5">
    <location>
        <begin position="1"/>
        <end position="25"/>
    </location>
</feature>
<dbReference type="EMBL" id="JYDS01000065">
    <property type="protein sequence ID" value="KRZ27875.1"/>
    <property type="molecule type" value="Genomic_DNA"/>
</dbReference>
<dbReference type="GO" id="GO:0005634">
    <property type="term" value="C:nucleus"/>
    <property type="evidence" value="ECO:0007669"/>
    <property type="project" value="UniProtKB-SubCell"/>
</dbReference>
<dbReference type="InterPro" id="IPR010982">
    <property type="entry name" value="Lambda_DNA-bd_dom_sf"/>
</dbReference>
<dbReference type="InterPro" id="IPR000327">
    <property type="entry name" value="POU_dom"/>
</dbReference>
<reference evidence="9 10" key="1">
    <citation type="submission" date="2015-01" db="EMBL/GenBank/DDBJ databases">
        <title>Evolution of Trichinella species and genotypes.</title>
        <authorList>
            <person name="Korhonen P.K."/>
            <person name="Edoardo P."/>
            <person name="Giuseppe L.R."/>
            <person name="Gasser R.B."/>
        </authorList>
    </citation>
    <scope>NUCLEOTIDE SEQUENCE [LARGE SCALE GENOMIC DNA]</scope>
    <source>
        <strain evidence="8">ISS176</strain>
        <strain evidence="7">ISS588</strain>
    </source>
</reference>
<dbReference type="EMBL" id="JYDV01000011">
    <property type="protein sequence ID" value="KRZ43012.1"/>
    <property type="molecule type" value="Genomic_DNA"/>
</dbReference>
<feature type="compositionally biased region" description="Acidic residues" evidence="5">
    <location>
        <begin position="342"/>
        <end position="359"/>
    </location>
</feature>
<dbReference type="Proteomes" id="UP000054826">
    <property type="component" value="Unassembled WGS sequence"/>
</dbReference>
<keyword evidence="3" id="KW-0371">Homeobox</keyword>
<gene>
    <name evidence="8" type="primary">vvl</name>
    <name evidence="7" type="ORF">T4B_9547</name>
    <name evidence="8" type="ORF">T4C_4374</name>
</gene>
<dbReference type="AlphaFoldDB" id="A0A0V1K6Z2"/>
<dbReference type="InterPro" id="IPR013847">
    <property type="entry name" value="POU"/>
</dbReference>